<dbReference type="InterPro" id="IPR036102">
    <property type="entry name" value="OsmC/Ohrsf"/>
</dbReference>
<dbReference type="InterPro" id="IPR003718">
    <property type="entry name" value="OsmC/Ohr_fam"/>
</dbReference>
<dbReference type="Proteomes" id="UP000192796">
    <property type="component" value="Unassembled WGS sequence"/>
</dbReference>
<dbReference type="AlphaFoldDB" id="A0A1V9FXS1"/>
<dbReference type="RefSeq" id="WP_081147867.1">
    <property type="nucleotide sequence ID" value="NZ_LVYD01000046.1"/>
</dbReference>
<dbReference type="STRING" id="1703345.A3860_24955"/>
<dbReference type="EMBL" id="LVYD01000046">
    <property type="protein sequence ID" value="OQP63145.1"/>
    <property type="molecule type" value="Genomic_DNA"/>
</dbReference>
<name>A0A1V9FXS1_9BACT</name>
<sequence>MKSHHYKVNSTWTGNRGNGTASYTAYDRNHTIATGNKPVIPGSSDPAFRGDATRYNPEELLVASLSSCHMLWFLHLCSAAGVIVVDYVDDATGNMEETADGGGHFTEVTLFPVITVASEEMVDQADALHEKANELCFIANSCNFPVHHKPIYKIAEHV</sequence>
<proteinExistence type="predicted"/>
<evidence type="ECO:0000313" key="2">
    <source>
        <dbReference type="Proteomes" id="UP000192796"/>
    </source>
</evidence>
<evidence type="ECO:0000313" key="1">
    <source>
        <dbReference type="EMBL" id="OQP63145.1"/>
    </source>
</evidence>
<keyword evidence="2" id="KW-1185">Reference proteome</keyword>
<dbReference type="PANTHER" id="PTHR42830">
    <property type="entry name" value="OSMOTICALLY INDUCIBLE FAMILY PROTEIN"/>
    <property type="match status" value="1"/>
</dbReference>
<dbReference type="InterPro" id="IPR052707">
    <property type="entry name" value="OsmC_Ohr_Peroxiredoxin"/>
</dbReference>
<protein>
    <submittedName>
        <fullName evidence="1">Peroxiredoxin</fullName>
    </submittedName>
</protein>
<accession>A0A1V9FXS1</accession>
<reference evidence="1 2" key="1">
    <citation type="submission" date="2016-03" db="EMBL/GenBank/DDBJ databases">
        <title>Niastella vici sp. nov., isolated from farmland soil.</title>
        <authorList>
            <person name="Chen L."/>
            <person name="Wang D."/>
            <person name="Yang S."/>
            <person name="Wang G."/>
        </authorList>
    </citation>
    <scope>NUCLEOTIDE SEQUENCE [LARGE SCALE GENOMIC DNA]</scope>
    <source>
        <strain evidence="1 2">DJ57</strain>
    </source>
</reference>
<dbReference type="OrthoDB" id="9795405at2"/>
<dbReference type="PANTHER" id="PTHR42830:SF2">
    <property type="entry name" value="OSMC_OHR FAMILY PROTEIN"/>
    <property type="match status" value="1"/>
</dbReference>
<comment type="caution">
    <text evidence="1">The sequence shown here is derived from an EMBL/GenBank/DDBJ whole genome shotgun (WGS) entry which is preliminary data.</text>
</comment>
<dbReference type="InterPro" id="IPR015946">
    <property type="entry name" value="KH_dom-like_a/b"/>
</dbReference>
<dbReference type="SUPFAM" id="SSF82784">
    <property type="entry name" value="OsmC-like"/>
    <property type="match status" value="1"/>
</dbReference>
<dbReference type="Pfam" id="PF02566">
    <property type="entry name" value="OsmC"/>
    <property type="match status" value="1"/>
</dbReference>
<gene>
    <name evidence="1" type="ORF">A3860_24955</name>
</gene>
<organism evidence="1 2">
    <name type="scientific">Niastella vici</name>
    <dbReference type="NCBI Taxonomy" id="1703345"/>
    <lineage>
        <taxon>Bacteria</taxon>
        <taxon>Pseudomonadati</taxon>
        <taxon>Bacteroidota</taxon>
        <taxon>Chitinophagia</taxon>
        <taxon>Chitinophagales</taxon>
        <taxon>Chitinophagaceae</taxon>
        <taxon>Niastella</taxon>
    </lineage>
</organism>
<dbReference type="Gene3D" id="3.30.300.20">
    <property type="match status" value="1"/>
</dbReference>